<name>A0A0V0QQQ7_PSEPJ</name>
<evidence type="ECO:0000256" key="1">
    <source>
        <dbReference type="SAM" id="MobiDB-lite"/>
    </source>
</evidence>
<dbReference type="InterPro" id="IPR009030">
    <property type="entry name" value="Growth_fac_rcpt_cys_sf"/>
</dbReference>
<accession>A0A0V0QQQ7</accession>
<feature type="transmembrane region" description="Helical" evidence="2">
    <location>
        <begin position="1962"/>
        <end position="1985"/>
    </location>
</feature>
<feature type="domain" description="EGF-like" evidence="3">
    <location>
        <begin position="311"/>
        <end position="340"/>
    </location>
</feature>
<dbReference type="InterPro" id="IPR006212">
    <property type="entry name" value="Furin_repeat"/>
</dbReference>
<feature type="domain" description="EGF-like" evidence="3">
    <location>
        <begin position="386"/>
        <end position="415"/>
    </location>
</feature>
<keyword evidence="2" id="KW-0812">Transmembrane</keyword>
<feature type="domain" description="EGF-like" evidence="3">
    <location>
        <begin position="161"/>
        <end position="191"/>
    </location>
</feature>
<feature type="transmembrane region" description="Helical" evidence="2">
    <location>
        <begin position="1930"/>
        <end position="1950"/>
    </location>
</feature>
<dbReference type="InterPro" id="IPR000742">
    <property type="entry name" value="EGF"/>
</dbReference>
<dbReference type="OMA" id="TICECES"/>
<gene>
    <name evidence="4" type="ORF">PPERSA_04360</name>
</gene>
<reference evidence="4 5" key="1">
    <citation type="journal article" date="2015" name="Sci. Rep.">
        <title>Genome of the facultative scuticociliatosis pathogen Pseudocohnilembus persalinus provides insight into its virulence through horizontal gene transfer.</title>
        <authorList>
            <person name="Xiong J."/>
            <person name="Wang G."/>
            <person name="Cheng J."/>
            <person name="Tian M."/>
            <person name="Pan X."/>
            <person name="Warren A."/>
            <person name="Jiang C."/>
            <person name="Yuan D."/>
            <person name="Miao W."/>
        </authorList>
    </citation>
    <scope>NUCLEOTIDE SEQUENCE [LARGE SCALE GENOMIC DNA]</scope>
    <source>
        <strain evidence="4">36N120E</strain>
    </source>
</reference>
<proteinExistence type="predicted"/>
<evidence type="ECO:0000313" key="5">
    <source>
        <dbReference type="Proteomes" id="UP000054937"/>
    </source>
</evidence>
<dbReference type="OrthoDB" id="287441at2759"/>
<feature type="compositionally biased region" description="Basic and acidic residues" evidence="1">
    <location>
        <begin position="1843"/>
        <end position="1861"/>
    </location>
</feature>
<dbReference type="Proteomes" id="UP000054937">
    <property type="component" value="Unassembled WGS sequence"/>
</dbReference>
<dbReference type="PANTHER" id="PTHR15332">
    <property type="entry name" value="PROPROTEIN CONVERTASE SUBTILISIN_KEXIN TYPE 5-LIKE"/>
    <property type="match status" value="1"/>
</dbReference>
<feature type="domain" description="EGF-like" evidence="3">
    <location>
        <begin position="348"/>
        <end position="385"/>
    </location>
</feature>
<dbReference type="PANTHER" id="PTHR15332:SF175">
    <property type="entry name" value="PROPROTEIN CONVERTASE SUBTILISIN_KEXIN TYPE 5-LIKE"/>
    <property type="match status" value="1"/>
</dbReference>
<feature type="domain" description="EGF-like" evidence="3">
    <location>
        <begin position="237"/>
        <end position="266"/>
    </location>
</feature>
<evidence type="ECO:0000256" key="2">
    <source>
        <dbReference type="SAM" id="Phobius"/>
    </source>
</evidence>
<feature type="compositionally biased region" description="Basic residues" evidence="1">
    <location>
        <begin position="1775"/>
        <end position="1787"/>
    </location>
</feature>
<keyword evidence="2" id="KW-1133">Transmembrane helix</keyword>
<sequence>MGLYIRVVEVTLTSKLLQNYLESEPAHLGGDDFQVQVKMARFDGDASQITHVSFVIFSACSEFLQNADYDHSTYFDETYARQFIPVQVSQSNMIYTATTRYIDGWLNGFHHKSASIKITAWSFDYTVIDATTGEFDINFMAHNWSQMFKIYISTMVFITPDCVSPCKACQGSLSYCIECNDGQYLVGSTCLDCADKCATCETSSTNCQTCSATANYNAAPSCTCVDKYYFDGSECQDCPSQCAICSDYTTCSSCADGYYLSGNDCLACHYSCSTCSAYHTCSACSDTNRQNSITCPCIDKFFDDGDAICENCPTECTTCTDLSTCQSCEDGYYLSGNDCLQCHYSCSTCSDYHVCTTCSDTNRDDGTSLCDCKIKFFDDGDAICENCQTECAECTDNSTCQSCEDGYYLSGADCLQCHYSCDTCTDYHVCVLCSHYQRPSTPDCDCASGHFDDGTYQCQQCVYPCSTCSDLNTCESCVNTQYRNPDCSCLSGYSDDGTECIRCDDSCVTCDIDECFTCKENRVPDVVGSQQCICPTDDIAGLDHFTSLNTYMCTTCESTQIILEITELNVLSAYFYFRIELPNFLDNYTIYSKELCVYLFGTSQLSIFGNNPTCKLVDNAHSIIYIQFQYTSTYQQGDSIEFLSNKIRRQGCTLVMNDIQIAKINNVDISTLSNPSIKIDGDTKYSICRNINFSIEQIKNDGKHDLNNIKWTLDSVDFPSSFGTADNDPIYMNDINVNYLSNFDNMQTLTFPSYFLEQMTTYSIVITFYNYLSMQGAYTLTFQVLGDTQSVIQFQETYDPLVIKPTNYQYIYYKIFNIVCIQDSEGNVSSIIVYDQTDYQINEMTDSSYSTIGSTILSETSNDFEENLMFEIQPYDYAAGNIYYLQFKTIVDNYGIDVGQEIHLSFEVEVLDYIVQIANGNRQHSYTSELILEATYSDLNVEESLQQSGFTLYWECESMVQDDGICRNIQNNPIIMTQSVDNQQFNAKYFEPYSTFRYTFYAEKSFTNYTDSVLIIIIEEDVPSLSLELPDTLKGGTTNLNDDLYLQVDYEADSSITLQYNAILMYNSDKVAIKSFEYKKFSFRIWDLFNDFESGNYQITIKITCYNPYFSLPAISTFTLDLNEPPSNCFLQVTPTDGISISTLFSLSILNCEDDNLPLSYKFSYYINNEEYLVEKYQGTQSTSLKKQTLQTYGTNNLISTILPRAYTSNSDDGEEETIIIMVSVKDQYNGITNITQTIQVSPDITISQQLNNIQSQLNLVISQSDWEKTRILGILTQELNIGKNDFYSENPETFIEILEIIQTILNTLKKYLQVKSQIDQAINSLYLVETMLNDFTILSEFPMNEQLDYTEYIVTEQQKVIQNLIDSQQISQSDSQVSLAVEQSKEILGKSYKSLDSYISIFSKNEQKNNTMAVEFQEKIKKIGQIYNNISLPNSDPVIYSGNGVLVTSQKKTADKLNQLFATLSTETLYTSEEIVFDSEGTLDTIYDYQFINFEKNILQEEFIYPDQQNKLKQIQIKNNDTQETIELNSPVTFDFTDEIKLNETENATNLWCLSYEINKKSEQEWTNQKCQTNYFASSNNIQCECETQQEVTVVNDYNLVFQDTVSYIADNAKNAFTANAVEDLLDFDFHKSTIFYFIIVIAVFETYLIISGIKKDKQEKPQYELAKKYLKEKKVTKTNNKKQDMKIYNMDGKKIQNANEQTANTIDNENIQMQNDGQESDIRYSNADIISPKNSSRNTSLKKLTLLKDDNSNQKVEQLDVNEQIEVQQKQINKGKPKKRSRKSVYKINRIPLNEQEDNSKGQENNINQAIQKRESSQNFLQGINSNENLNLQGIQNENTKTNDDNRNNDDEKKSDAEQLQKPQFQKKISIFNTFLVFHQFFQIYFVFVKKESRPVRYLVYFLKIYLALSISSFFIGTDQYTQIQQTVIMVILLLFTQVPLVIVKILLATNQIIIKFIGFIIFSFISLLSAWLIVTNAAGIGAEDSNEWFISYLTGFFFDFGVTQGVTSTILNYIILKSGRERVSLDIELGSKLSQM</sequence>
<feature type="domain" description="EGF-like" evidence="3">
    <location>
        <begin position="423"/>
        <end position="459"/>
    </location>
</feature>
<evidence type="ECO:0000313" key="4">
    <source>
        <dbReference type="EMBL" id="KRX04545.1"/>
    </source>
</evidence>
<feature type="region of interest" description="Disordered" evidence="1">
    <location>
        <begin position="1770"/>
        <end position="1805"/>
    </location>
</feature>
<dbReference type="InParanoid" id="A0A0V0QQQ7"/>
<feature type="transmembrane region" description="Helical" evidence="2">
    <location>
        <begin position="1991"/>
        <end position="2018"/>
    </location>
</feature>
<feature type="transmembrane region" description="Helical" evidence="2">
    <location>
        <begin position="1900"/>
        <end position="1918"/>
    </location>
</feature>
<feature type="transmembrane region" description="Helical" evidence="2">
    <location>
        <begin position="1636"/>
        <end position="1655"/>
    </location>
</feature>
<feature type="domain" description="EGF-like" evidence="3">
    <location>
        <begin position="274"/>
        <end position="310"/>
    </location>
</feature>
<evidence type="ECO:0000259" key="3">
    <source>
        <dbReference type="SMART" id="SM00181"/>
    </source>
</evidence>
<dbReference type="Pfam" id="PF02010">
    <property type="entry name" value="REJ"/>
    <property type="match status" value="1"/>
</dbReference>
<dbReference type="SMART" id="SM00181">
    <property type="entry name" value="EGF"/>
    <property type="match status" value="9"/>
</dbReference>
<dbReference type="InterPro" id="IPR002859">
    <property type="entry name" value="PKD/REJ-like"/>
</dbReference>
<feature type="domain" description="EGF-like" evidence="3">
    <location>
        <begin position="464"/>
        <end position="501"/>
    </location>
</feature>
<keyword evidence="5" id="KW-1185">Reference proteome</keyword>
<dbReference type="EMBL" id="LDAU01000114">
    <property type="protein sequence ID" value="KRX04545.1"/>
    <property type="molecule type" value="Genomic_DNA"/>
</dbReference>
<organism evidence="4 5">
    <name type="scientific">Pseudocohnilembus persalinus</name>
    <name type="common">Ciliate</name>
    <dbReference type="NCBI Taxonomy" id="266149"/>
    <lineage>
        <taxon>Eukaryota</taxon>
        <taxon>Sar</taxon>
        <taxon>Alveolata</taxon>
        <taxon>Ciliophora</taxon>
        <taxon>Intramacronucleata</taxon>
        <taxon>Oligohymenophorea</taxon>
        <taxon>Scuticociliatia</taxon>
        <taxon>Philasterida</taxon>
        <taxon>Pseudocohnilembidae</taxon>
        <taxon>Pseudocohnilembus</taxon>
    </lineage>
</organism>
<keyword evidence="2" id="KW-0472">Membrane</keyword>
<dbReference type="Gene3D" id="2.10.220.10">
    <property type="entry name" value="Hormone Receptor, Insulin-like Growth Factor Receptor 1, Chain A, domain 2"/>
    <property type="match status" value="3"/>
</dbReference>
<comment type="caution">
    <text evidence="4">The sequence shown here is derived from an EMBL/GenBank/DDBJ whole genome shotgun (WGS) entry which is preliminary data.</text>
</comment>
<dbReference type="CDD" id="cd00185">
    <property type="entry name" value="TNFRSF"/>
    <property type="match status" value="3"/>
</dbReference>
<feature type="region of interest" description="Disordered" evidence="1">
    <location>
        <begin position="1839"/>
        <end position="1862"/>
    </location>
</feature>
<feature type="domain" description="EGF-like" evidence="3">
    <location>
        <begin position="199"/>
        <end position="236"/>
    </location>
</feature>
<dbReference type="SUPFAM" id="SSF57184">
    <property type="entry name" value="Growth factor receptor domain"/>
    <property type="match status" value="3"/>
</dbReference>
<protein>
    <submittedName>
        <fullName evidence="4">Insulin-like growth factor binding protein, N-terminal</fullName>
    </submittedName>
</protein>
<dbReference type="SMART" id="SM00261">
    <property type="entry name" value="FU"/>
    <property type="match status" value="7"/>
</dbReference>